<gene>
    <name evidence="2" type="ORF">Glove_428g73</name>
</gene>
<sequence length="531" mass="61409">MQKIEIIFPQEILDQILSHLNVNQLFSCLLTNRYWCRLTVPFIWSSPFHNLNLTKNNNKFSSLIKIYISCLQKNDKLLLEQFGLDLSNFSSSPLFNYVEFLKVLDYKLLEEYVVNVIRNTLKAEDKILINVVMAIMKSLCNMFMGDKPTLKNLILSFNGQILPEILLPNEYNSGLMNLQKIKFFVGSFNRSKLKNILEFLEAIPRISPNITCLDIDVNFMDKIMADALVSLIERLNHLTNFKLREKSGGRQIIEKAINNLSSRALSLTLLELHNVHFHDLPLTGLAECKKLENLLIIQCCCLTYSNWQPLEDAKFPLKILYLDSDFGPEVTISILKSTKSNQSIKQLHLSSATKNIIEILANLCSGLIHLDICVNNFSLPFIKNMIFELKELQYLTIMKFGIHNPRTLDLGNIHTSFLHYLEINFILTIEQLDALLSHCQAPLKTLILNQYLDKYQKADEYFLIILKFAKEKGTLKRLCISHDGISINNNYNNNNNNNNCNNDQPEVMKELLKYVQILPYNEVRINIYEFL</sequence>
<protein>
    <recommendedName>
        <fullName evidence="1">F-box domain-containing protein</fullName>
    </recommendedName>
</protein>
<dbReference type="Gene3D" id="3.80.10.10">
    <property type="entry name" value="Ribonuclease Inhibitor"/>
    <property type="match status" value="1"/>
</dbReference>
<feature type="domain" description="F-box" evidence="1">
    <location>
        <begin position="9"/>
        <end position="48"/>
    </location>
</feature>
<proteinExistence type="predicted"/>
<reference evidence="2 3" key="1">
    <citation type="submission" date="2018-08" db="EMBL/GenBank/DDBJ databases">
        <title>Genome and evolution of the arbuscular mycorrhizal fungus Diversispora epigaea (formerly Glomus versiforme) and its bacterial endosymbionts.</title>
        <authorList>
            <person name="Sun X."/>
            <person name="Fei Z."/>
            <person name="Harrison M."/>
        </authorList>
    </citation>
    <scope>NUCLEOTIDE SEQUENCE [LARGE SCALE GENOMIC DNA]</scope>
    <source>
        <strain evidence="2 3">IT104</strain>
    </source>
</reference>
<dbReference type="OrthoDB" id="3219396at2759"/>
<keyword evidence="3" id="KW-1185">Reference proteome</keyword>
<dbReference type="Pfam" id="PF12937">
    <property type="entry name" value="F-box-like"/>
    <property type="match status" value="1"/>
</dbReference>
<name>A0A397GTG4_9GLOM</name>
<dbReference type="InterPro" id="IPR001810">
    <property type="entry name" value="F-box_dom"/>
</dbReference>
<organism evidence="2 3">
    <name type="scientific">Diversispora epigaea</name>
    <dbReference type="NCBI Taxonomy" id="1348612"/>
    <lineage>
        <taxon>Eukaryota</taxon>
        <taxon>Fungi</taxon>
        <taxon>Fungi incertae sedis</taxon>
        <taxon>Mucoromycota</taxon>
        <taxon>Glomeromycotina</taxon>
        <taxon>Glomeromycetes</taxon>
        <taxon>Diversisporales</taxon>
        <taxon>Diversisporaceae</taxon>
        <taxon>Diversispora</taxon>
    </lineage>
</organism>
<comment type="caution">
    <text evidence="2">The sequence shown here is derived from an EMBL/GenBank/DDBJ whole genome shotgun (WGS) entry which is preliminary data.</text>
</comment>
<dbReference type="EMBL" id="PQFF01000379">
    <property type="protein sequence ID" value="RHZ54322.1"/>
    <property type="molecule type" value="Genomic_DNA"/>
</dbReference>
<evidence type="ECO:0000313" key="2">
    <source>
        <dbReference type="EMBL" id="RHZ54322.1"/>
    </source>
</evidence>
<evidence type="ECO:0000259" key="1">
    <source>
        <dbReference type="Pfam" id="PF12937"/>
    </source>
</evidence>
<dbReference type="AlphaFoldDB" id="A0A397GTG4"/>
<dbReference type="CDD" id="cd09917">
    <property type="entry name" value="F-box_SF"/>
    <property type="match status" value="1"/>
</dbReference>
<dbReference type="InterPro" id="IPR036047">
    <property type="entry name" value="F-box-like_dom_sf"/>
</dbReference>
<dbReference type="SUPFAM" id="SSF81383">
    <property type="entry name" value="F-box domain"/>
    <property type="match status" value="1"/>
</dbReference>
<accession>A0A397GTG4</accession>
<dbReference type="InterPro" id="IPR032675">
    <property type="entry name" value="LRR_dom_sf"/>
</dbReference>
<dbReference type="Proteomes" id="UP000266861">
    <property type="component" value="Unassembled WGS sequence"/>
</dbReference>
<dbReference type="SUPFAM" id="SSF52047">
    <property type="entry name" value="RNI-like"/>
    <property type="match status" value="1"/>
</dbReference>
<evidence type="ECO:0000313" key="3">
    <source>
        <dbReference type="Proteomes" id="UP000266861"/>
    </source>
</evidence>